<evidence type="ECO:0000313" key="3">
    <source>
        <dbReference type="Proteomes" id="UP000789405"/>
    </source>
</evidence>
<reference evidence="2" key="1">
    <citation type="submission" date="2021-06" db="EMBL/GenBank/DDBJ databases">
        <authorList>
            <person name="Kallberg Y."/>
            <person name="Tangrot J."/>
            <person name="Rosling A."/>
        </authorList>
    </citation>
    <scope>NUCLEOTIDE SEQUENCE</scope>
    <source>
        <strain evidence="2">MA453B</strain>
    </source>
</reference>
<organism evidence="2 3">
    <name type="scientific">Dentiscutata erythropus</name>
    <dbReference type="NCBI Taxonomy" id="1348616"/>
    <lineage>
        <taxon>Eukaryota</taxon>
        <taxon>Fungi</taxon>
        <taxon>Fungi incertae sedis</taxon>
        <taxon>Mucoromycota</taxon>
        <taxon>Glomeromycotina</taxon>
        <taxon>Glomeromycetes</taxon>
        <taxon>Diversisporales</taxon>
        <taxon>Gigasporaceae</taxon>
        <taxon>Dentiscutata</taxon>
    </lineage>
</organism>
<protein>
    <submittedName>
        <fullName evidence="2">13499_t:CDS:1</fullName>
    </submittedName>
</protein>
<dbReference type="Proteomes" id="UP000789405">
    <property type="component" value="Unassembled WGS sequence"/>
</dbReference>
<keyword evidence="3" id="KW-1185">Reference proteome</keyword>
<feature type="region of interest" description="Disordered" evidence="1">
    <location>
        <begin position="53"/>
        <end position="76"/>
    </location>
</feature>
<feature type="non-terminal residue" evidence="2">
    <location>
        <position position="1"/>
    </location>
</feature>
<name>A0A9N9P2A6_9GLOM</name>
<dbReference type="OrthoDB" id="10518563at2759"/>
<comment type="caution">
    <text evidence="2">The sequence shown here is derived from an EMBL/GenBank/DDBJ whole genome shotgun (WGS) entry which is preliminary data.</text>
</comment>
<evidence type="ECO:0000313" key="2">
    <source>
        <dbReference type="EMBL" id="CAG8783718.1"/>
    </source>
</evidence>
<evidence type="ECO:0000256" key="1">
    <source>
        <dbReference type="SAM" id="MobiDB-lite"/>
    </source>
</evidence>
<dbReference type="EMBL" id="CAJVPY010022780">
    <property type="protein sequence ID" value="CAG8783718.1"/>
    <property type="molecule type" value="Genomic_DNA"/>
</dbReference>
<gene>
    <name evidence="2" type="ORF">DERYTH_LOCUS19977</name>
</gene>
<accession>A0A9N9P2A6</accession>
<sequence length="76" mass="8503">EKVRPKVPLEQNSKSVPIQPEETKVSHDYIVTHPSHNQAQSIISSEINIMTEHQPCNPGSHPHVAETKNDSIQKDS</sequence>
<proteinExistence type="predicted"/>
<feature type="compositionally biased region" description="Basic and acidic residues" evidence="1">
    <location>
        <begin position="63"/>
        <end position="76"/>
    </location>
</feature>
<feature type="region of interest" description="Disordered" evidence="1">
    <location>
        <begin position="1"/>
        <end position="24"/>
    </location>
</feature>
<dbReference type="AlphaFoldDB" id="A0A9N9P2A6"/>